<gene>
    <name evidence="9" type="ORF">F7O84_09360</name>
</gene>
<dbReference type="SUPFAM" id="SSF161098">
    <property type="entry name" value="MetI-like"/>
    <property type="match status" value="1"/>
</dbReference>
<evidence type="ECO:0000256" key="6">
    <source>
        <dbReference type="ARBA" id="ARBA00023136"/>
    </source>
</evidence>
<dbReference type="InterPro" id="IPR035906">
    <property type="entry name" value="MetI-like_sf"/>
</dbReference>
<dbReference type="GO" id="GO:0005886">
    <property type="term" value="C:plasma membrane"/>
    <property type="evidence" value="ECO:0007669"/>
    <property type="project" value="UniProtKB-SubCell"/>
</dbReference>
<keyword evidence="2 7" id="KW-0813">Transport</keyword>
<evidence type="ECO:0000256" key="5">
    <source>
        <dbReference type="ARBA" id="ARBA00022989"/>
    </source>
</evidence>
<dbReference type="PROSITE" id="PS50928">
    <property type="entry name" value="ABC_TM1"/>
    <property type="match status" value="1"/>
</dbReference>
<protein>
    <submittedName>
        <fullName evidence="9">Carbohydrate ABC transporter permease</fullName>
    </submittedName>
</protein>
<feature type="transmembrane region" description="Helical" evidence="7">
    <location>
        <begin position="117"/>
        <end position="140"/>
    </location>
</feature>
<dbReference type="OrthoDB" id="9772609at2"/>
<dbReference type="GO" id="GO:0055085">
    <property type="term" value="P:transmembrane transport"/>
    <property type="evidence" value="ECO:0007669"/>
    <property type="project" value="InterPro"/>
</dbReference>
<reference evidence="9 10" key="1">
    <citation type="submission" date="2019-09" db="EMBL/GenBank/DDBJ databases">
        <authorList>
            <person name="Valk L.C."/>
        </authorList>
    </citation>
    <scope>NUCLEOTIDE SEQUENCE [LARGE SCALE GENOMIC DNA]</scope>
    <source>
        <strain evidence="9">GalUA</strain>
    </source>
</reference>
<keyword evidence="6 7" id="KW-0472">Membrane</keyword>
<evidence type="ECO:0000313" key="9">
    <source>
        <dbReference type="EMBL" id="KAB1437792.1"/>
    </source>
</evidence>
<evidence type="ECO:0000256" key="7">
    <source>
        <dbReference type="RuleBase" id="RU363032"/>
    </source>
</evidence>
<dbReference type="Pfam" id="PF00528">
    <property type="entry name" value="BPD_transp_1"/>
    <property type="match status" value="1"/>
</dbReference>
<proteinExistence type="inferred from homology"/>
<dbReference type="AlphaFoldDB" id="A0A7V7QJJ6"/>
<dbReference type="CDD" id="cd06261">
    <property type="entry name" value="TM_PBP2"/>
    <property type="match status" value="1"/>
</dbReference>
<name>A0A7V7QJJ6_9FIRM</name>
<comment type="similarity">
    <text evidence="7">Belongs to the binding-protein-dependent transport system permease family.</text>
</comment>
<reference evidence="9 10" key="2">
    <citation type="submission" date="2020-02" db="EMBL/GenBank/DDBJ databases">
        <title>Candidatus Galacturonibacter soehngenii shows hetero-acetogenic catabolism of galacturonic acid but lacks a canonical carbon monoxide dehydrogenase/acetyl-CoA synthase complex.</title>
        <authorList>
            <person name="Diender M."/>
            <person name="Stouten G.R."/>
            <person name="Petersen J.F."/>
            <person name="Nielsen P.H."/>
            <person name="Dueholm M.S."/>
            <person name="Pronk J.T."/>
            <person name="Van Loosdrecht M.C.M."/>
        </authorList>
    </citation>
    <scope>NUCLEOTIDE SEQUENCE [LARGE SCALE GENOMIC DNA]</scope>
    <source>
        <strain evidence="9">GalUA</strain>
    </source>
</reference>
<evidence type="ECO:0000256" key="3">
    <source>
        <dbReference type="ARBA" id="ARBA00022475"/>
    </source>
</evidence>
<evidence type="ECO:0000256" key="1">
    <source>
        <dbReference type="ARBA" id="ARBA00004651"/>
    </source>
</evidence>
<evidence type="ECO:0000259" key="8">
    <source>
        <dbReference type="PROSITE" id="PS50928"/>
    </source>
</evidence>
<feature type="transmembrane region" description="Helical" evidence="7">
    <location>
        <begin position="21"/>
        <end position="42"/>
    </location>
</feature>
<feature type="transmembrane region" description="Helical" evidence="7">
    <location>
        <begin position="83"/>
        <end position="105"/>
    </location>
</feature>
<dbReference type="InterPro" id="IPR000515">
    <property type="entry name" value="MetI-like"/>
</dbReference>
<dbReference type="RefSeq" id="WP_151144327.1">
    <property type="nucleotide sequence ID" value="NZ_WAGX01000005.1"/>
</dbReference>
<comment type="caution">
    <text evidence="9">The sequence shown here is derived from an EMBL/GenBank/DDBJ whole genome shotgun (WGS) entry which is preliminary data.</text>
</comment>
<dbReference type="PANTHER" id="PTHR43744">
    <property type="entry name" value="ABC TRANSPORTER PERMEASE PROTEIN MG189-RELATED-RELATED"/>
    <property type="match status" value="1"/>
</dbReference>
<dbReference type="Proteomes" id="UP000461768">
    <property type="component" value="Unassembled WGS sequence"/>
</dbReference>
<evidence type="ECO:0000256" key="4">
    <source>
        <dbReference type="ARBA" id="ARBA00022692"/>
    </source>
</evidence>
<accession>A0A7V7QJJ6</accession>
<comment type="subcellular location">
    <subcellularLocation>
        <location evidence="1 7">Cell membrane</location>
        <topology evidence="1 7">Multi-pass membrane protein</topology>
    </subcellularLocation>
</comment>
<feature type="transmembrane region" description="Helical" evidence="7">
    <location>
        <begin position="252"/>
        <end position="273"/>
    </location>
</feature>
<keyword evidence="4 7" id="KW-0812">Transmembrane</keyword>
<keyword evidence="5 7" id="KW-1133">Transmembrane helix</keyword>
<sequence>MALGKKDKEVERYEKLSPAIVAIYIILILFCIVIMAPLVIVLSSSLREASNMKSPLILFSQFTLSSYITAFRKMNYPMQFLNSFMTTGGSVFAIVCIATMAAYPITRIKRPLSKGLYYFFIAGLVIPAQMVIVPVAQMFGRLHIPNTRFTPMIMFITCSLPFATFLYAGFMKSVPVEIEESAYLDGASLFTRFVKIVFPLLKPATVSTIITQGLWIWNDYFFPMVFVSKSSQYSLPVGMIQFLGDRENPAQWNVLFAACILCALPLIIIFAILQKQFINGIAAGAVKG</sequence>
<keyword evidence="3" id="KW-1003">Cell membrane</keyword>
<evidence type="ECO:0000313" key="10">
    <source>
        <dbReference type="Proteomes" id="UP000461768"/>
    </source>
</evidence>
<organism evidence="9 10">
    <name type="scientific">Candidatus Galacturonatibacter soehngenii</name>
    <dbReference type="NCBI Taxonomy" id="2307010"/>
    <lineage>
        <taxon>Bacteria</taxon>
        <taxon>Bacillati</taxon>
        <taxon>Bacillota</taxon>
        <taxon>Clostridia</taxon>
        <taxon>Lachnospirales</taxon>
        <taxon>Lachnospiraceae</taxon>
        <taxon>Candidatus Galacturonatibacter</taxon>
    </lineage>
</organism>
<dbReference type="Gene3D" id="1.10.3720.10">
    <property type="entry name" value="MetI-like"/>
    <property type="match status" value="1"/>
</dbReference>
<evidence type="ECO:0000256" key="2">
    <source>
        <dbReference type="ARBA" id="ARBA00022448"/>
    </source>
</evidence>
<feature type="transmembrane region" description="Helical" evidence="7">
    <location>
        <begin position="152"/>
        <end position="170"/>
    </location>
</feature>
<keyword evidence="10" id="KW-1185">Reference proteome</keyword>
<dbReference type="EMBL" id="WAGX01000005">
    <property type="protein sequence ID" value="KAB1437792.1"/>
    <property type="molecule type" value="Genomic_DNA"/>
</dbReference>
<feature type="domain" description="ABC transmembrane type-1" evidence="8">
    <location>
        <begin position="80"/>
        <end position="273"/>
    </location>
</feature>
<dbReference type="PANTHER" id="PTHR43744:SF12">
    <property type="entry name" value="ABC TRANSPORTER PERMEASE PROTEIN MG189-RELATED"/>
    <property type="match status" value="1"/>
</dbReference>